<organism evidence="4 5">
    <name type="scientific">Ensete ventricosum</name>
    <name type="common">Abyssinian banana</name>
    <name type="synonym">Musa ensete</name>
    <dbReference type="NCBI Taxonomy" id="4639"/>
    <lineage>
        <taxon>Eukaryota</taxon>
        <taxon>Viridiplantae</taxon>
        <taxon>Streptophyta</taxon>
        <taxon>Embryophyta</taxon>
        <taxon>Tracheophyta</taxon>
        <taxon>Spermatophyta</taxon>
        <taxon>Magnoliopsida</taxon>
        <taxon>Liliopsida</taxon>
        <taxon>Zingiberales</taxon>
        <taxon>Musaceae</taxon>
        <taxon>Ensete</taxon>
    </lineage>
</organism>
<evidence type="ECO:0000256" key="2">
    <source>
        <dbReference type="SAM" id="Coils"/>
    </source>
</evidence>
<evidence type="ECO:0000256" key="1">
    <source>
        <dbReference type="ARBA" id="ARBA00005711"/>
    </source>
</evidence>
<evidence type="ECO:0000313" key="5">
    <source>
        <dbReference type="Proteomes" id="UP000287651"/>
    </source>
</evidence>
<dbReference type="EMBL" id="AMZH03002390">
    <property type="protein sequence ID" value="RRT75753.1"/>
    <property type="molecule type" value="Genomic_DNA"/>
</dbReference>
<name>A0A427AHK8_ENSVE</name>
<gene>
    <name evidence="4" type="ORF">B296_00010688</name>
</gene>
<proteinExistence type="inferred from homology"/>
<feature type="domain" description="Remorin C-terminal" evidence="3">
    <location>
        <begin position="18"/>
        <end position="110"/>
    </location>
</feature>
<evidence type="ECO:0000313" key="4">
    <source>
        <dbReference type="EMBL" id="RRT75753.1"/>
    </source>
</evidence>
<keyword evidence="2" id="KW-0175">Coiled coil</keyword>
<feature type="coiled-coil region" evidence="2">
    <location>
        <begin position="39"/>
        <end position="67"/>
    </location>
</feature>
<evidence type="ECO:0000259" key="3">
    <source>
        <dbReference type="Pfam" id="PF03763"/>
    </source>
</evidence>
<dbReference type="PANTHER" id="PTHR31775">
    <property type="entry name" value="OS02G0117200 PROTEIN"/>
    <property type="match status" value="1"/>
</dbReference>
<dbReference type="PANTHER" id="PTHR31775:SF5">
    <property type="entry name" value="REMORIN 1.4"/>
    <property type="match status" value="1"/>
</dbReference>
<protein>
    <recommendedName>
        <fullName evidence="3">Remorin C-terminal domain-containing protein</fullName>
    </recommendedName>
</protein>
<reference evidence="4 5" key="1">
    <citation type="journal article" date="2014" name="Agronomy (Basel)">
        <title>A Draft Genome Sequence for Ensete ventricosum, the Drought-Tolerant Tree Against Hunger.</title>
        <authorList>
            <person name="Harrison J."/>
            <person name="Moore K.A."/>
            <person name="Paszkiewicz K."/>
            <person name="Jones T."/>
            <person name="Grant M."/>
            <person name="Ambacheew D."/>
            <person name="Muzemil S."/>
            <person name="Studholme D.J."/>
        </authorList>
    </citation>
    <scope>NUCLEOTIDE SEQUENCE [LARGE SCALE GENOMIC DNA]</scope>
</reference>
<dbReference type="Proteomes" id="UP000287651">
    <property type="component" value="Unassembled WGS sequence"/>
</dbReference>
<dbReference type="InterPro" id="IPR005516">
    <property type="entry name" value="Remorin_C"/>
</dbReference>
<comment type="similarity">
    <text evidence="1">Belongs to the remorin family.</text>
</comment>
<dbReference type="AlphaFoldDB" id="A0A427AHK8"/>
<sequence length="117" mass="13276">MIQESWNCCPVCGYLASIKCENRSQKKLSTITSWENSKKATLEAELKMIEQEKIENQKAEYAEKMKNKIAMIHKAAEEKRILVEAKRGEELLKAEETAAKYRATGQAPKKGFSCFSA</sequence>
<comment type="caution">
    <text evidence="4">The sequence shown here is derived from an EMBL/GenBank/DDBJ whole genome shotgun (WGS) entry which is preliminary data.</text>
</comment>
<accession>A0A427AHK8</accession>
<dbReference type="Pfam" id="PF03763">
    <property type="entry name" value="Remorin_C"/>
    <property type="match status" value="1"/>
</dbReference>